<keyword evidence="4" id="KW-0479">Metal-binding</keyword>
<dbReference type="Ensembl" id="ENSSFOT00015069582.1">
    <property type="protein sequence ID" value="ENSSFOP00015048188.1"/>
    <property type="gene ID" value="ENSSFOG00015002637.2"/>
</dbReference>
<keyword evidence="10" id="KW-0539">Nucleus</keyword>
<keyword evidence="5" id="KW-0863">Zinc-finger</keyword>
<accession>A0A8C9T8B1</accession>
<evidence type="ECO:0000256" key="9">
    <source>
        <dbReference type="ARBA" id="ARBA00023125"/>
    </source>
</evidence>
<gene>
    <name evidence="16" type="primary">MTA1</name>
</gene>
<dbReference type="PROSITE" id="PS51293">
    <property type="entry name" value="SANT"/>
    <property type="match status" value="1"/>
</dbReference>
<dbReference type="SMART" id="SM00717">
    <property type="entry name" value="SANT"/>
    <property type="match status" value="1"/>
</dbReference>
<dbReference type="AlphaFoldDB" id="A0A8C9T8B1"/>
<dbReference type="Pfam" id="PF01448">
    <property type="entry name" value="ELM2"/>
    <property type="match status" value="1"/>
</dbReference>
<evidence type="ECO:0000259" key="15">
    <source>
        <dbReference type="PROSITE" id="PS51293"/>
    </source>
</evidence>
<dbReference type="InterPro" id="IPR001005">
    <property type="entry name" value="SANT/Myb"/>
</dbReference>
<dbReference type="InterPro" id="IPR000679">
    <property type="entry name" value="Znf_GATA"/>
</dbReference>
<organism evidence="16 17">
    <name type="scientific">Scleropages formosus</name>
    <name type="common">Asian bonytongue</name>
    <name type="synonym">Osteoglossum formosum</name>
    <dbReference type="NCBI Taxonomy" id="113540"/>
    <lineage>
        <taxon>Eukaryota</taxon>
        <taxon>Metazoa</taxon>
        <taxon>Chordata</taxon>
        <taxon>Craniata</taxon>
        <taxon>Vertebrata</taxon>
        <taxon>Euteleostomi</taxon>
        <taxon>Actinopterygii</taxon>
        <taxon>Neopterygii</taxon>
        <taxon>Teleostei</taxon>
        <taxon>Osteoglossocephala</taxon>
        <taxon>Osteoglossomorpha</taxon>
        <taxon>Osteoglossiformes</taxon>
        <taxon>Osteoglossidae</taxon>
        <taxon>Scleropages</taxon>
    </lineage>
</organism>
<evidence type="ECO:0000256" key="2">
    <source>
        <dbReference type="ARBA" id="ARBA00022499"/>
    </source>
</evidence>
<evidence type="ECO:0000256" key="10">
    <source>
        <dbReference type="ARBA" id="ARBA00023242"/>
    </source>
</evidence>
<evidence type="ECO:0000256" key="4">
    <source>
        <dbReference type="ARBA" id="ARBA00022723"/>
    </source>
</evidence>
<feature type="domain" description="SANT" evidence="15">
    <location>
        <begin position="270"/>
        <end position="322"/>
    </location>
</feature>
<feature type="domain" description="BAH" evidence="13">
    <location>
        <begin position="6"/>
        <end position="149"/>
    </location>
</feature>
<dbReference type="GO" id="GO:0043565">
    <property type="term" value="F:sequence-specific DNA binding"/>
    <property type="evidence" value="ECO:0007669"/>
    <property type="project" value="InterPro"/>
</dbReference>
<dbReference type="InterPro" id="IPR000949">
    <property type="entry name" value="ELM2_dom"/>
</dbReference>
<dbReference type="InterPro" id="IPR017884">
    <property type="entry name" value="SANT_dom"/>
</dbReference>
<keyword evidence="6" id="KW-0862">Zinc</keyword>
<dbReference type="Pfam" id="PF17226">
    <property type="entry name" value="MTA_R1"/>
    <property type="match status" value="1"/>
</dbReference>
<evidence type="ECO:0000256" key="12">
    <source>
        <dbReference type="SAM" id="MobiDB-lite"/>
    </source>
</evidence>
<feature type="compositionally biased region" description="Polar residues" evidence="12">
    <location>
        <begin position="543"/>
        <end position="567"/>
    </location>
</feature>
<dbReference type="PROSITE" id="PS51156">
    <property type="entry name" value="ELM2"/>
    <property type="match status" value="1"/>
</dbReference>
<dbReference type="OrthoDB" id="2193595at2759"/>
<keyword evidence="8" id="KW-0007">Acetylation</keyword>
<reference evidence="16" key="2">
    <citation type="submission" date="2025-08" db="UniProtKB">
        <authorList>
            <consortium name="Ensembl"/>
        </authorList>
    </citation>
    <scope>IDENTIFICATION</scope>
</reference>
<dbReference type="CDD" id="cd11661">
    <property type="entry name" value="SANT_MTA3_like"/>
    <property type="match status" value="1"/>
</dbReference>
<evidence type="ECO:0000256" key="8">
    <source>
        <dbReference type="ARBA" id="ARBA00022990"/>
    </source>
</evidence>
<comment type="subcellular location">
    <subcellularLocation>
        <location evidence="1">Nucleus</location>
    </subcellularLocation>
</comment>
<evidence type="ECO:0000256" key="11">
    <source>
        <dbReference type="ARBA" id="ARBA00093454"/>
    </source>
</evidence>
<dbReference type="GO" id="GO:0003682">
    <property type="term" value="F:chromatin binding"/>
    <property type="evidence" value="ECO:0007669"/>
    <property type="project" value="InterPro"/>
</dbReference>
<dbReference type="SMART" id="SM00401">
    <property type="entry name" value="ZnF_GATA"/>
    <property type="match status" value="1"/>
</dbReference>
<dbReference type="InterPro" id="IPR001025">
    <property type="entry name" value="BAH_dom"/>
</dbReference>
<keyword evidence="17" id="KW-1185">Reference proteome</keyword>
<evidence type="ECO:0000313" key="17">
    <source>
        <dbReference type="Proteomes" id="UP000694397"/>
    </source>
</evidence>
<evidence type="ECO:0000256" key="1">
    <source>
        <dbReference type="ARBA" id="ARBA00004123"/>
    </source>
</evidence>
<dbReference type="PANTHER" id="PTHR10865">
    <property type="entry name" value="METASTASIS-ASSOCIATED PROTEIN AND MESODERM INDUCTION EARLY RESPONSE PROTEIN"/>
    <property type="match status" value="1"/>
</dbReference>
<dbReference type="SUPFAM" id="SSF46689">
    <property type="entry name" value="Homeodomain-like"/>
    <property type="match status" value="1"/>
</dbReference>
<evidence type="ECO:0000256" key="6">
    <source>
        <dbReference type="ARBA" id="ARBA00022833"/>
    </source>
</evidence>
<dbReference type="FunFam" id="4.10.1240.50:FF:000001">
    <property type="entry name" value="Metastasis-associated 1 family, member 3"/>
    <property type="match status" value="1"/>
</dbReference>
<dbReference type="Gene3D" id="2.30.30.490">
    <property type="match status" value="1"/>
</dbReference>
<keyword evidence="9" id="KW-0238">DNA-binding</keyword>
<reference evidence="16" key="3">
    <citation type="submission" date="2025-09" db="UniProtKB">
        <authorList>
            <consortium name="Ensembl"/>
        </authorList>
    </citation>
    <scope>IDENTIFICATION</scope>
</reference>
<dbReference type="GO" id="GO:0008270">
    <property type="term" value="F:zinc ion binding"/>
    <property type="evidence" value="ECO:0007669"/>
    <property type="project" value="UniProtKB-KW"/>
</dbReference>
<dbReference type="InterPro" id="IPR040138">
    <property type="entry name" value="MIER/MTA"/>
</dbReference>
<dbReference type="CDD" id="cd04709">
    <property type="entry name" value="BAH_MTA"/>
    <property type="match status" value="1"/>
</dbReference>
<dbReference type="CDD" id="cd00202">
    <property type="entry name" value="ZnF_GATA"/>
    <property type="match status" value="1"/>
</dbReference>
<dbReference type="Gene3D" id="1.10.10.60">
    <property type="entry name" value="Homeodomain-like"/>
    <property type="match status" value="1"/>
</dbReference>
<evidence type="ECO:0000256" key="5">
    <source>
        <dbReference type="ARBA" id="ARBA00022771"/>
    </source>
</evidence>
<comment type="similarity">
    <text evidence="11">Belongs to the metastasis-associated protein family.</text>
</comment>
<evidence type="ECO:0000259" key="14">
    <source>
        <dbReference type="PROSITE" id="PS51156"/>
    </source>
</evidence>
<dbReference type="Proteomes" id="UP000694397">
    <property type="component" value="Chromosome 1"/>
</dbReference>
<dbReference type="GO" id="GO:0042826">
    <property type="term" value="F:histone deacetylase binding"/>
    <property type="evidence" value="ECO:0007669"/>
    <property type="project" value="TreeGrafter"/>
</dbReference>
<dbReference type="InterPro" id="IPR009057">
    <property type="entry name" value="Homeodomain-like_sf"/>
</dbReference>
<dbReference type="GO" id="GO:0010212">
    <property type="term" value="P:response to ionizing radiation"/>
    <property type="evidence" value="ECO:0007669"/>
    <property type="project" value="TreeGrafter"/>
</dbReference>
<dbReference type="Pfam" id="PF00249">
    <property type="entry name" value="Myb_DNA-binding"/>
    <property type="match status" value="1"/>
</dbReference>
<dbReference type="Pfam" id="PF00320">
    <property type="entry name" value="GATA"/>
    <property type="match status" value="1"/>
</dbReference>
<evidence type="ECO:0000256" key="3">
    <source>
        <dbReference type="ARBA" id="ARBA00022553"/>
    </source>
</evidence>
<dbReference type="SMART" id="SM00439">
    <property type="entry name" value="BAH"/>
    <property type="match status" value="1"/>
</dbReference>
<dbReference type="SMART" id="SM01189">
    <property type="entry name" value="ELM2"/>
    <property type="match status" value="1"/>
</dbReference>
<feature type="region of interest" description="Disordered" evidence="12">
    <location>
        <begin position="426"/>
        <end position="455"/>
    </location>
</feature>
<keyword evidence="2" id="KW-1017">Isopeptide bond</keyword>
<dbReference type="GO" id="GO:0000122">
    <property type="term" value="P:negative regulation of transcription by RNA polymerase II"/>
    <property type="evidence" value="ECO:0007669"/>
    <property type="project" value="TreeGrafter"/>
</dbReference>
<evidence type="ECO:0000256" key="7">
    <source>
        <dbReference type="ARBA" id="ARBA00022843"/>
    </source>
</evidence>
<dbReference type="Gene3D" id="4.10.1240.50">
    <property type="match status" value="1"/>
</dbReference>
<dbReference type="PROSITE" id="PS51038">
    <property type="entry name" value="BAH"/>
    <property type="match status" value="1"/>
</dbReference>
<reference evidence="16 17" key="1">
    <citation type="submission" date="2019-04" db="EMBL/GenBank/DDBJ databases">
        <authorList>
            <consortium name="Wellcome Sanger Institute Data Sharing"/>
        </authorList>
    </citation>
    <scope>NUCLEOTIDE SEQUENCE [LARGE SCALE GENOMIC DNA]</scope>
</reference>
<feature type="region of interest" description="Disordered" evidence="12">
    <location>
        <begin position="537"/>
        <end position="568"/>
    </location>
</feature>
<dbReference type="GO" id="GO:0003713">
    <property type="term" value="F:transcription coactivator activity"/>
    <property type="evidence" value="ECO:0007669"/>
    <property type="project" value="TreeGrafter"/>
</dbReference>
<dbReference type="GO" id="GO:0006302">
    <property type="term" value="P:double-strand break repair"/>
    <property type="evidence" value="ECO:0007669"/>
    <property type="project" value="TreeGrafter"/>
</dbReference>
<evidence type="ECO:0000313" key="16">
    <source>
        <dbReference type="Ensembl" id="ENSSFOP00015048188.1"/>
    </source>
</evidence>
<dbReference type="GeneTree" id="ENSGT01030000234573"/>
<dbReference type="InterPro" id="IPR035170">
    <property type="entry name" value="MTA1_R1"/>
</dbReference>
<dbReference type="Pfam" id="PF01426">
    <property type="entry name" value="BAH"/>
    <property type="match status" value="1"/>
</dbReference>
<keyword evidence="3" id="KW-0597">Phosphoprotein</keyword>
<name>A0A8C9T8B1_SCLFO</name>
<sequence length="650" mass="73309">MSSASCFSLFIDYVYFENSSSNPFLIRRIEELNKTVNGNVEAKVLCFYRRRDISSALVALADKHAREMEQEMENLDLLSLPEQQKHQLRHRELFLSRQLESLPATHIRGKCSVTLLNETEILTSYLDREDSFFYSLVYDPQQRTLLADKGEIRVGSKYQAEVADSLVDGEKVDQDRDQSKLEEKVWDPSSTLTDKQIDQFLVVARSVGTFARALDSSSAARQPSLHMSAASASRDITLFHAMDVLHKTGYDISRALSALVPHGGPVLCRDEMEEWSPSEARRFEEALEKYGKDFADIRQDCLPWKSLTSIVEFYYMWKTTDRYVQQKRLKAAEAESKLKQVYIPIYNKPNPNRLSGAGGKTSLVNGSGVVSNPLGQAVDLSRPCESCHAAASSQWYSWGPSLMQCRLCAPCWVYWRKYGGLKMSTRLDGDRPGPSSMSPHSQLERFGSNPKFAPKTRQGFYMQTSQLTRAARRACHEMLRPRHLARNPYTPLTAVAARAKCAARWQEVARNSLPLKPVVRKPLESVIRYLVTHPRLQKPRAPRNSTQCTENQVPVKTTPTLNNSSPTILGRRSYEHHNGLDGEGGRGCGWVGGGGPTRGTKRWEILSDAVDLPLCDGRETLPNLCLDECHAAWSQQRAVQHLSFFIISSI</sequence>
<proteinExistence type="inferred from homology"/>
<dbReference type="FunFam" id="1.10.10.60:FF:000012">
    <property type="entry name" value="Metastasis-associated 1 family, member 3"/>
    <property type="match status" value="1"/>
</dbReference>
<evidence type="ECO:0000259" key="13">
    <source>
        <dbReference type="PROSITE" id="PS51038"/>
    </source>
</evidence>
<dbReference type="FunFam" id="2.30.30.490:FF:000001">
    <property type="entry name" value="Metastasis-associated 1 family, member 3"/>
    <property type="match status" value="1"/>
</dbReference>
<dbReference type="GO" id="GO:0003714">
    <property type="term" value="F:transcription corepressor activity"/>
    <property type="evidence" value="ECO:0007669"/>
    <property type="project" value="TreeGrafter"/>
</dbReference>
<feature type="domain" description="ELM2" evidence="14">
    <location>
        <begin position="150"/>
        <end position="263"/>
    </location>
</feature>
<dbReference type="InterPro" id="IPR043151">
    <property type="entry name" value="BAH_sf"/>
</dbReference>
<protein>
    <submittedName>
        <fullName evidence="16">Metastasis associated 1</fullName>
    </submittedName>
</protein>
<keyword evidence="7" id="KW-0832">Ubl conjugation</keyword>
<dbReference type="PANTHER" id="PTHR10865:SF5">
    <property type="entry name" value="METASTASIS-ASSOCIATED PROTEIN MTA1"/>
    <property type="match status" value="1"/>
</dbReference>
<dbReference type="GO" id="GO:0016581">
    <property type="term" value="C:NuRD complex"/>
    <property type="evidence" value="ECO:0007669"/>
    <property type="project" value="TreeGrafter"/>
</dbReference>